<dbReference type="Proteomes" id="UP000028878">
    <property type="component" value="Unassembled WGS sequence"/>
</dbReference>
<dbReference type="RefSeq" id="WP_009518737.1">
    <property type="nucleotide sequence ID" value="NZ_CCAE010000007.1"/>
</dbReference>
<name>A0A1L1PAK8_HYDIT</name>
<evidence type="ECO:0000313" key="1">
    <source>
        <dbReference type="EMBL" id="CDN86998.1"/>
    </source>
</evidence>
<protein>
    <submittedName>
        <fullName evidence="1">Uncharacterized protein</fullName>
    </submittedName>
</protein>
<sequence>MSLATRITALASRIGQEVKTKIDASHPGVAKAWVCFGYVSNQVVIRAAHNVASVTRLGTGRYRVTFASAMPNANYSWMAVALKTPNILGLQRLGIVRASGDTQTAQVLDVSCASPTAATDADEINLTVYR</sequence>
<dbReference type="EMBL" id="CCAE010000007">
    <property type="protein sequence ID" value="CDN86998.1"/>
    <property type="molecule type" value="Genomic_DNA"/>
</dbReference>
<evidence type="ECO:0000313" key="2">
    <source>
        <dbReference type="Proteomes" id="UP000028878"/>
    </source>
</evidence>
<organism evidence="1 2">
    <name type="scientific">Hydrogenophaga intermedia</name>
    <dbReference type="NCBI Taxonomy" id="65786"/>
    <lineage>
        <taxon>Bacteria</taxon>
        <taxon>Pseudomonadati</taxon>
        <taxon>Pseudomonadota</taxon>
        <taxon>Betaproteobacteria</taxon>
        <taxon>Burkholderiales</taxon>
        <taxon>Comamonadaceae</taxon>
        <taxon>Hydrogenophaga</taxon>
    </lineage>
</organism>
<accession>A0A1L1PAK8</accession>
<keyword evidence="2" id="KW-1185">Reference proteome</keyword>
<gene>
    <name evidence="1" type="ORF">BN948_01417</name>
</gene>
<dbReference type="AlphaFoldDB" id="A0A1L1PAK8"/>
<proteinExistence type="predicted"/>
<reference evidence="2" key="1">
    <citation type="submission" date="2014-11" db="EMBL/GenBank/DDBJ databases">
        <title>Draft genome sequence of Hydrogenophaga intermedia S1.</title>
        <authorList>
            <person name="Gan H.M."/>
            <person name="Chew T.H."/>
            <person name="Stolz A."/>
        </authorList>
    </citation>
    <scope>NUCLEOTIDE SEQUENCE [LARGE SCALE GENOMIC DNA]</scope>
    <source>
        <strain evidence="2">S1</strain>
    </source>
</reference>